<name>A0A6C0BCW2_9ZZZZ</name>
<organism evidence="1">
    <name type="scientific">viral metagenome</name>
    <dbReference type="NCBI Taxonomy" id="1070528"/>
    <lineage>
        <taxon>unclassified sequences</taxon>
        <taxon>metagenomes</taxon>
        <taxon>organismal metagenomes</taxon>
    </lineage>
</organism>
<accession>A0A6C0BCW2</accession>
<evidence type="ECO:0000313" key="1">
    <source>
        <dbReference type="EMBL" id="QHS89644.1"/>
    </source>
</evidence>
<sequence>MVSITENFDECNISINSELLADIAKYEYPDLINMSIMLFLDELYNTNKINYLHKFTKIELETLIEFSYYSNFQEILLMYSLDELTSFPLESATADELDKFIELYKLSVENIIIENQKNN</sequence>
<dbReference type="AlphaFoldDB" id="A0A6C0BCW2"/>
<reference evidence="1" key="1">
    <citation type="journal article" date="2020" name="Nature">
        <title>Giant virus diversity and host interactions through global metagenomics.</title>
        <authorList>
            <person name="Schulz F."/>
            <person name="Roux S."/>
            <person name="Paez-Espino D."/>
            <person name="Jungbluth S."/>
            <person name="Walsh D.A."/>
            <person name="Denef V.J."/>
            <person name="McMahon K.D."/>
            <person name="Konstantinidis K.T."/>
            <person name="Eloe-Fadrosh E.A."/>
            <person name="Kyrpides N.C."/>
            <person name="Woyke T."/>
        </authorList>
    </citation>
    <scope>NUCLEOTIDE SEQUENCE</scope>
    <source>
        <strain evidence="1">GVMAG-M-3300010160-26</strain>
    </source>
</reference>
<protein>
    <submittedName>
        <fullName evidence="1">Uncharacterized protein</fullName>
    </submittedName>
</protein>
<dbReference type="EMBL" id="MN739115">
    <property type="protein sequence ID" value="QHS89644.1"/>
    <property type="molecule type" value="Genomic_DNA"/>
</dbReference>
<proteinExistence type="predicted"/>